<dbReference type="InterPro" id="IPR013078">
    <property type="entry name" value="His_Pase_superF_clade-1"/>
</dbReference>
<dbReference type="InterPro" id="IPR001345">
    <property type="entry name" value="PG/BPGM_mutase_AS"/>
</dbReference>
<sequence>MELIVIRHGQSENNRLFAETGSRVGRTPDPALSEEGELEVAALAAGLADAGITHLYSALTRKSLQTASALAETLGVPVVGRADLGGVGGLYQIHGSTSTRQAFPGLTPEEMREACPGVQLPDTLTDGEPWDGSFERESDAPARAGALIGELQDTHDQDDVVAVVTHPHFGQLLLQTGVGFRGDARAFVLDTASATAVQLGDKPVALYVNRVFSDHQPGL</sequence>
<gene>
    <name evidence="1" type="ORF">GCM10025862_18710</name>
</gene>
<dbReference type="Gene3D" id="3.40.50.1240">
    <property type="entry name" value="Phosphoglycerate mutase-like"/>
    <property type="match status" value="1"/>
</dbReference>
<keyword evidence="2" id="KW-1185">Reference proteome</keyword>
<proteinExistence type="predicted"/>
<accession>A0ABQ6HNY8</accession>
<dbReference type="EMBL" id="BSUJ01000001">
    <property type="protein sequence ID" value="GMA19850.1"/>
    <property type="molecule type" value="Genomic_DNA"/>
</dbReference>
<evidence type="ECO:0000313" key="1">
    <source>
        <dbReference type="EMBL" id="GMA19850.1"/>
    </source>
</evidence>
<organism evidence="1 2">
    <name type="scientific">Arsenicicoccus piscis</name>
    <dbReference type="NCBI Taxonomy" id="673954"/>
    <lineage>
        <taxon>Bacteria</taxon>
        <taxon>Bacillati</taxon>
        <taxon>Actinomycetota</taxon>
        <taxon>Actinomycetes</taxon>
        <taxon>Micrococcales</taxon>
        <taxon>Intrasporangiaceae</taxon>
        <taxon>Arsenicicoccus</taxon>
    </lineage>
</organism>
<dbReference type="SMART" id="SM00855">
    <property type="entry name" value="PGAM"/>
    <property type="match status" value="1"/>
</dbReference>
<dbReference type="SUPFAM" id="SSF53254">
    <property type="entry name" value="Phosphoglycerate mutase-like"/>
    <property type="match status" value="1"/>
</dbReference>
<dbReference type="RefSeq" id="WP_241444659.1">
    <property type="nucleotide sequence ID" value="NZ_BSUJ01000001.1"/>
</dbReference>
<dbReference type="InterPro" id="IPR029033">
    <property type="entry name" value="His_PPase_superfam"/>
</dbReference>
<reference evidence="2" key="1">
    <citation type="journal article" date="2019" name="Int. J. Syst. Evol. Microbiol.">
        <title>The Global Catalogue of Microorganisms (GCM) 10K type strain sequencing project: providing services to taxonomists for standard genome sequencing and annotation.</title>
        <authorList>
            <consortium name="The Broad Institute Genomics Platform"/>
            <consortium name="The Broad Institute Genome Sequencing Center for Infectious Disease"/>
            <person name="Wu L."/>
            <person name="Ma J."/>
        </authorList>
    </citation>
    <scope>NUCLEOTIDE SEQUENCE [LARGE SCALE GENOMIC DNA]</scope>
    <source>
        <strain evidence="2">NBRC 105830</strain>
    </source>
</reference>
<dbReference type="Proteomes" id="UP001157109">
    <property type="component" value="Unassembled WGS sequence"/>
</dbReference>
<protein>
    <submittedName>
        <fullName evidence="1">Phosphoglycerate mutase</fullName>
    </submittedName>
</protein>
<dbReference type="Pfam" id="PF00300">
    <property type="entry name" value="His_Phos_1"/>
    <property type="match status" value="1"/>
</dbReference>
<comment type="caution">
    <text evidence="1">The sequence shown here is derived from an EMBL/GenBank/DDBJ whole genome shotgun (WGS) entry which is preliminary data.</text>
</comment>
<name>A0ABQ6HNY8_9MICO</name>
<dbReference type="PROSITE" id="PS00175">
    <property type="entry name" value="PG_MUTASE"/>
    <property type="match status" value="1"/>
</dbReference>
<evidence type="ECO:0000313" key="2">
    <source>
        <dbReference type="Proteomes" id="UP001157109"/>
    </source>
</evidence>